<dbReference type="OrthoDB" id="3571220at2"/>
<sequence length="205" mass="21990">MSARGTRWRFAGQIAGLGTSGGTRVVIGRWPQSPLGSFADVMVERPDGHRVLLAPTQQVADFVAATYTFDEVRLTPVDVDVTADRWRLEAGPLTLTLCLGRRTALGWLLHGIPAPVATAPWFAGAVDPLARVVLRGVRTRGTAGQGRREWYGATDVRALRTAAGAWEGEDLGALRPVHPPVRFGFGSTPARPSVTSVVTTVESLR</sequence>
<evidence type="ECO:0000313" key="1">
    <source>
        <dbReference type="EMBL" id="TQL56721.1"/>
    </source>
</evidence>
<accession>A0A542Z8S7</accession>
<evidence type="ECO:0000313" key="2">
    <source>
        <dbReference type="Proteomes" id="UP000319514"/>
    </source>
</evidence>
<proteinExistence type="predicted"/>
<keyword evidence="2" id="KW-1185">Reference proteome</keyword>
<gene>
    <name evidence="1" type="ORF">FB474_3482</name>
</gene>
<dbReference type="RefSeq" id="WP_141790110.1">
    <property type="nucleotide sequence ID" value="NZ_BAAAKX010000008.1"/>
</dbReference>
<protein>
    <submittedName>
        <fullName evidence="1">Uncharacterized protein</fullName>
    </submittedName>
</protein>
<dbReference type="AlphaFoldDB" id="A0A542Z8S7"/>
<comment type="caution">
    <text evidence="1">The sequence shown here is derived from an EMBL/GenBank/DDBJ whole genome shotgun (WGS) entry which is preliminary data.</text>
</comment>
<dbReference type="EMBL" id="VFOQ01000002">
    <property type="protein sequence ID" value="TQL56721.1"/>
    <property type="molecule type" value="Genomic_DNA"/>
</dbReference>
<name>A0A542Z8S7_9MICO</name>
<reference evidence="1 2" key="1">
    <citation type="submission" date="2019-06" db="EMBL/GenBank/DDBJ databases">
        <title>Sequencing the genomes of 1000 actinobacteria strains.</title>
        <authorList>
            <person name="Klenk H.-P."/>
        </authorList>
    </citation>
    <scope>NUCLEOTIDE SEQUENCE [LARGE SCALE GENOMIC DNA]</scope>
    <source>
        <strain evidence="1 2">DSM 18082</strain>
    </source>
</reference>
<organism evidence="1 2">
    <name type="scientific">Oryzihumus leptocrescens</name>
    <dbReference type="NCBI Taxonomy" id="297536"/>
    <lineage>
        <taxon>Bacteria</taxon>
        <taxon>Bacillati</taxon>
        <taxon>Actinomycetota</taxon>
        <taxon>Actinomycetes</taxon>
        <taxon>Micrococcales</taxon>
        <taxon>Intrasporangiaceae</taxon>
        <taxon>Oryzihumus</taxon>
    </lineage>
</organism>
<dbReference type="Proteomes" id="UP000319514">
    <property type="component" value="Unassembled WGS sequence"/>
</dbReference>